<protein>
    <submittedName>
        <fullName evidence="2">Uncharacterized protein</fullName>
    </submittedName>
</protein>
<name>A0ABZ0P920_CERBT</name>
<dbReference type="RefSeq" id="XP_065459692.1">
    <property type="nucleotide sequence ID" value="XM_065603620.1"/>
</dbReference>
<dbReference type="GeneID" id="90644909"/>
<organism evidence="2 3">
    <name type="scientific">Cercospora beticola</name>
    <name type="common">Sugarbeet leaf spot fungus</name>
    <dbReference type="NCBI Taxonomy" id="122368"/>
    <lineage>
        <taxon>Eukaryota</taxon>
        <taxon>Fungi</taxon>
        <taxon>Dikarya</taxon>
        <taxon>Ascomycota</taxon>
        <taxon>Pezizomycotina</taxon>
        <taxon>Dothideomycetes</taxon>
        <taxon>Dothideomycetidae</taxon>
        <taxon>Mycosphaerellales</taxon>
        <taxon>Mycosphaerellaceae</taxon>
        <taxon>Cercospora</taxon>
    </lineage>
</organism>
<evidence type="ECO:0000313" key="3">
    <source>
        <dbReference type="Proteomes" id="UP001302367"/>
    </source>
</evidence>
<dbReference type="EMBL" id="CP134192">
    <property type="protein sequence ID" value="WPB08313.1"/>
    <property type="molecule type" value="Genomic_DNA"/>
</dbReference>
<feature type="chain" id="PRO_5045545149" evidence="1">
    <location>
        <begin position="17"/>
        <end position="63"/>
    </location>
</feature>
<feature type="signal peptide" evidence="1">
    <location>
        <begin position="1"/>
        <end position="16"/>
    </location>
</feature>
<proteinExistence type="predicted"/>
<reference evidence="2 3" key="1">
    <citation type="submission" date="2023-09" db="EMBL/GenBank/DDBJ databases">
        <title>Complete-Gapless Cercospora beticola genome.</title>
        <authorList>
            <person name="Wyatt N.A."/>
            <person name="Spanner R.E."/>
            <person name="Bolton M.D."/>
        </authorList>
    </citation>
    <scope>NUCLEOTIDE SEQUENCE [LARGE SCALE GENOMIC DNA]</scope>
    <source>
        <strain evidence="2">Cb09-40</strain>
    </source>
</reference>
<keyword evidence="3" id="KW-1185">Reference proteome</keyword>
<evidence type="ECO:0000313" key="2">
    <source>
        <dbReference type="EMBL" id="WPB08313.1"/>
    </source>
</evidence>
<dbReference type="Proteomes" id="UP001302367">
    <property type="component" value="Chromosome 9"/>
</dbReference>
<accession>A0ABZ0P920</accession>
<evidence type="ECO:0000256" key="1">
    <source>
        <dbReference type="SAM" id="SignalP"/>
    </source>
</evidence>
<sequence length="63" mass="7349">MKVAVIALAFATLLNALPLPPEIERLEDSVEARDVTAEDETIKLPAVKHRKRQYPYYWNFEDY</sequence>
<gene>
    <name evidence="2" type="ORF">RHO25_012979</name>
</gene>
<keyword evidence="1" id="KW-0732">Signal</keyword>